<dbReference type="RefSeq" id="WP_184146345.1">
    <property type="nucleotide sequence ID" value="NZ_JACHFM010000001.1"/>
</dbReference>
<dbReference type="InterPro" id="IPR009061">
    <property type="entry name" value="DNA-bd_dom_put_sf"/>
</dbReference>
<sequence length="74" mass="8763">MAQNSNFLPARRVWERYGVTSMTLWRWLRDESINFPQPVYVGRFRYFRIAELEAWEADRIAARKGGVPDPCASR</sequence>
<dbReference type="SUPFAM" id="SSF46955">
    <property type="entry name" value="Putative DNA-binding domain"/>
    <property type="match status" value="1"/>
</dbReference>
<keyword evidence="1" id="KW-0238">DNA-binding</keyword>
<evidence type="ECO:0000313" key="2">
    <source>
        <dbReference type="Proteomes" id="UP000549457"/>
    </source>
</evidence>
<gene>
    <name evidence="1" type="ORF">HNP73_000264</name>
</gene>
<dbReference type="GO" id="GO:0003677">
    <property type="term" value="F:DNA binding"/>
    <property type="evidence" value="ECO:0007669"/>
    <property type="project" value="UniProtKB-KW"/>
</dbReference>
<dbReference type="EMBL" id="JACHFM010000001">
    <property type="protein sequence ID" value="MBB5220343.1"/>
    <property type="molecule type" value="Genomic_DNA"/>
</dbReference>
<accession>A0A840SLJ7</accession>
<reference evidence="1 2" key="1">
    <citation type="submission" date="2020-08" db="EMBL/GenBank/DDBJ databases">
        <title>Genomic Encyclopedia of Type Strains, Phase IV (KMG-IV): sequencing the most valuable type-strain genomes for metagenomic binning, comparative biology and taxonomic classification.</title>
        <authorList>
            <person name="Goeker M."/>
        </authorList>
    </citation>
    <scope>NUCLEOTIDE SEQUENCE [LARGE SCALE GENOMIC DNA]</scope>
    <source>
        <strain evidence="1 2">DSM 101730</strain>
    </source>
</reference>
<dbReference type="AlphaFoldDB" id="A0A840SLJ7"/>
<organism evidence="1 2">
    <name type="scientific">Amaricoccus macauensis</name>
    <dbReference type="NCBI Taxonomy" id="57001"/>
    <lineage>
        <taxon>Bacteria</taxon>
        <taxon>Pseudomonadati</taxon>
        <taxon>Pseudomonadota</taxon>
        <taxon>Alphaproteobacteria</taxon>
        <taxon>Rhodobacterales</taxon>
        <taxon>Paracoccaceae</taxon>
        <taxon>Amaricoccus</taxon>
    </lineage>
</organism>
<keyword evidence="2" id="KW-1185">Reference proteome</keyword>
<protein>
    <submittedName>
        <fullName evidence="1">Putative DNA-binding transcriptional regulator AlpA</fullName>
    </submittedName>
</protein>
<name>A0A840SLJ7_9RHOB</name>
<comment type="caution">
    <text evidence="1">The sequence shown here is derived from an EMBL/GenBank/DDBJ whole genome shotgun (WGS) entry which is preliminary data.</text>
</comment>
<proteinExistence type="predicted"/>
<dbReference type="Proteomes" id="UP000549457">
    <property type="component" value="Unassembled WGS sequence"/>
</dbReference>
<evidence type="ECO:0000313" key="1">
    <source>
        <dbReference type="EMBL" id="MBB5220343.1"/>
    </source>
</evidence>